<organism evidence="10 11">
    <name type="scientific">Psilocybe cyanescens</name>
    <dbReference type="NCBI Taxonomy" id="93625"/>
    <lineage>
        <taxon>Eukaryota</taxon>
        <taxon>Fungi</taxon>
        <taxon>Dikarya</taxon>
        <taxon>Basidiomycota</taxon>
        <taxon>Agaricomycotina</taxon>
        <taxon>Agaricomycetes</taxon>
        <taxon>Agaricomycetidae</taxon>
        <taxon>Agaricales</taxon>
        <taxon>Agaricineae</taxon>
        <taxon>Strophariaceae</taxon>
        <taxon>Psilocybe</taxon>
    </lineage>
</organism>
<evidence type="ECO:0000256" key="3">
    <source>
        <dbReference type="ARBA" id="ARBA00019622"/>
    </source>
</evidence>
<dbReference type="Proteomes" id="UP000283269">
    <property type="component" value="Unassembled WGS sequence"/>
</dbReference>
<keyword evidence="5" id="KW-0804">Transcription</keyword>
<dbReference type="OrthoDB" id="20828at2759"/>
<evidence type="ECO:0000313" key="10">
    <source>
        <dbReference type="EMBL" id="PPQ93672.1"/>
    </source>
</evidence>
<evidence type="ECO:0000256" key="4">
    <source>
        <dbReference type="ARBA" id="ARBA00023015"/>
    </source>
</evidence>
<keyword evidence="11" id="KW-1185">Reference proteome</keyword>
<keyword evidence="6" id="KW-0539">Nucleus</keyword>
<evidence type="ECO:0000256" key="1">
    <source>
        <dbReference type="ARBA" id="ARBA00004123"/>
    </source>
</evidence>
<dbReference type="InParanoid" id="A0A409XS79"/>
<evidence type="ECO:0000256" key="8">
    <source>
        <dbReference type="SAM" id="MobiDB-lite"/>
    </source>
</evidence>
<evidence type="ECO:0000259" key="9">
    <source>
        <dbReference type="SMART" id="SM01281"/>
    </source>
</evidence>
<keyword evidence="4" id="KW-0805">Transcription regulation</keyword>
<reference evidence="10 11" key="1">
    <citation type="journal article" date="2018" name="Evol. Lett.">
        <title>Horizontal gene cluster transfer increased hallucinogenic mushroom diversity.</title>
        <authorList>
            <person name="Reynolds H.T."/>
            <person name="Vijayakumar V."/>
            <person name="Gluck-Thaler E."/>
            <person name="Korotkin H.B."/>
            <person name="Matheny P.B."/>
            <person name="Slot J.C."/>
        </authorList>
    </citation>
    <scope>NUCLEOTIDE SEQUENCE [LARGE SCALE GENOMIC DNA]</scope>
    <source>
        <strain evidence="10 11">2631</strain>
    </source>
</reference>
<evidence type="ECO:0000256" key="6">
    <source>
        <dbReference type="ARBA" id="ARBA00023242"/>
    </source>
</evidence>
<dbReference type="EMBL" id="NHYD01000644">
    <property type="protein sequence ID" value="PPQ93672.1"/>
    <property type="molecule type" value="Genomic_DNA"/>
</dbReference>
<dbReference type="SMART" id="SM01281">
    <property type="entry name" value="Med12"/>
    <property type="match status" value="1"/>
</dbReference>
<feature type="region of interest" description="Disordered" evidence="8">
    <location>
        <begin position="1523"/>
        <end position="1633"/>
    </location>
</feature>
<sequence length="1633" mass="184705">MREKKEDKQSAALPVYESQPPQWLPKIHDTADLGYVGFHPPRPGQDEDGLSETNVKNGFILAQAVPVESFSAQSMINETLRSTETLSKLEQLMNEVFIRRADRIPPVPPSTFRIPTRVTLNDAKRQAWFADLANPDVPLHKLGKSVPHGAKGHDLLDLLHSNNVEISRAVWFLRVFGANETAGLRNKPSYVPTQYSIDWANMVTGYMKKQLIEIALPSAPRPGLNIKQTFKGVLADADTRERWMSRFIYCLKLLRTFYSEDLVDHRTFLTWLVQQMITCNLAQAGFLTRLADEYLCDILCSRALSKPLVEACLAKLSEIRTTSARDFLRDTEELLKVLLQRACLTLPDAFVSPKMWIMYSTLLEDVMSEDVITLHNTSFIDPTARDINYIINSHLSDIRKRNQALLFLGPIAQVSARLAASVSDIKLLNAISADTDMKAISYFKRDPNDPSFKDKLDLLLTWSVTPLQYGDHRPYAAVTLIRIWRQKARDRASRRDACTPNEFLQDQLFDWLDLSEVAGDNNNIRHVALLYGKLVKHDIFSYASYIQRLIARGEIGLSNSQGTFSRHRQFLSWIPLFNSTPSLIHQRKVILHGARARETPEDFTEREIRKEIRRVIPDIFEGVGASLTTWSSTTTLLEQCKTLMTATRFEQVRTFRQWLIPVFKKYVTRAVVDHAVIYKSYLVTTELMTSTECFHSALDLSLCVLEYSNDADSMNCLLNTFDRYETIWTCMDVMPTIVKALDTAHHVWKLRGVQSRPLLVLLMKFDNGRHLEESSRERIASDIAAFTLALQPIGEQTDLVPGVLPEILLLAGDPDPNAPSILANGLWIKYRTSMGWAWKVWDNTVASLRQIPSMMTDLEDRRGCALRYGTFLWRVDQHLPNGLDHDVLEWLMGPGNAEVMALSIDAWDVLKTVLLFLIVHGALKTTTILQGLIYPAWRLGAVGSMGQSLVSETYLSAANSLCFNLLLQEDATSGTVPPTDLFELQSIRTRRQTVYDEPHFPLLVAGIPILISLENNPEIPEALRLESTALRCRLCQESGFRRGAYRNLEIIRDAFENSPFLLDEDPSSEHLRKSAISGLRMILCDSIDETNIYDWPELTSLLTPWKIAATTIQMQLQVKQLGRALSHESTSECAIVNLNKIASMLFHHTKTAEEAYYVGEMARGADSTVAAKFINNGFQCIVELFANFQSDQTGPGQDSLRRAGDLLRILIHVSQPFRDGPTLPSVDAPIHEAFVMALDDQFKNLEKELLNDYIQPQSRENLLLLIRLLQFILSYKNIWTSKVKESYIGLSNLLFRLALHYAVEDDFDDDIYPILIDTLLVLFDELQCDSKSIAFDPFRYYPNLSADNLPTDMPPEHRIQLTTLLAHNQPHSLVMHLVNTHHDAQGDVVYGTPVVNKPWEWIENLGEPTITDPKEEDKEREEKRRLKVKYLIKNSGSISLEHFGARFTGEGLKHVILNDEQAQQEDCAKSFEDGMTQNIFIRDWRETRLESELPREAATRLRTELDSEAMLSVDPHNLQALRASPTPSIVSRSSTQATSSSLHQQQSPSQTSRSRNSNSTTVHEVIDVDNLSATGSSSLKGHESMKRKASTAAISDDEIEIIEGPVISRSTGSTKKQKAGKAPVAGKTRPRKK</sequence>
<evidence type="ECO:0000256" key="7">
    <source>
        <dbReference type="ARBA" id="ARBA00032010"/>
    </source>
</evidence>
<name>A0A409XS79_PSICY</name>
<evidence type="ECO:0000256" key="2">
    <source>
        <dbReference type="ARBA" id="ARBA00010289"/>
    </source>
</evidence>
<dbReference type="GO" id="GO:0016592">
    <property type="term" value="C:mediator complex"/>
    <property type="evidence" value="ECO:0007669"/>
    <property type="project" value="InterPro"/>
</dbReference>
<feature type="domain" description="Mediator complex subunit Med12" evidence="9">
    <location>
        <begin position="111"/>
        <end position="174"/>
    </location>
</feature>
<dbReference type="GO" id="GO:0003712">
    <property type="term" value="F:transcription coregulator activity"/>
    <property type="evidence" value="ECO:0007669"/>
    <property type="project" value="InterPro"/>
</dbReference>
<dbReference type="Pfam" id="PF09497">
    <property type="entry name" value="Med12"/>
    <property type="match status" value="1"/>
</dbReference>
<protein>
    <recommendedName>
        <fullName evidence="3">Mediator of RNA polymerase II transcription subunit 12</fullName>
    </recommendedName>
    <alternativeName>
        <fullName evidence="7">Mediator complex subunit 12</fullName>
    </alternativeName>
</protein>
<feature type="region of interest" description="Disordered" evidence="8">
    <location>
        <begin position="1"/>
        <end position="22"/>
    </location>
</feature>
<dbReference type="InterPro" id="IPR019035">
    <property type="entry name" value="Mediator_Med12"/>
</dbReference>
<evidence type="ECO:0000313" key="11">
    <source>
        <dbReference type="Proteomes" id="UP000283269"/>
    </source>
</evidence>
<comment type="caution">
    <text evidence="10">The sequence shown here is derived from an EMBL/GenBank/DDBJ whole genome shotgun (WGS) entry which is preliminary data.</text>
</comment>
<dbReference type="GO" id="GO:0006357">
    <property type="term" value="P:regulation of transcription by RNA polymerase II"/>
    <property type="evidence" value="ECO:0007669"/>
    <property type="project" value="InterPro"/>
</dbReference>
<comment type="similarity">
    <text evidence="2">Belongs to the Mediator complex subunit 12 family.</text>
</comment>
<feature type="compositionally biased region" description="Low complexity" evidence="8">
    <location>
        <begin position="1528"/>
        <end position="1561"/>
    </location>
</feature>
<comment type="subcellular location">
    <subcellularLocation>
        <location evidence="1">Nucleus</location>
    </subcellularLocation>
</comment>
<dbReference type="STRING" id="93625.A0A409XS79"/>
<proteinExistence type="inferred from homology"/>
<dbReference type="PANTHER" id="PTHR46567:SF1">
    <property type="entry name" value="MEDIATOR OF RNA POLYMERASE II TRANSCRIPTION SUBUNIT 12"/>
    <property type="match status" value="1"/>
</dbReference>
<evidence type="ECO:0000256" key="5">
    <source>
        <dbReference type="ARBA" id="ARBA00023163"/>
    </source>
</evidence>
<gene>
    <name evidence="10" type="ORF">CVT25_012731</name>
</gene>
<accession>A0A409XS79</accession>
<dbReference type="PANTHER" id="PTHR46567">
    <property type="entry name" value="MEDIATOR OF RNA POLYMERASE II TRANSCRIPTION SUBUNIT 12"/>
    <property type="match status" value="1"/>
</dbReference>